<evidence type="ECO:0000256" key="1">
    <source>
        <dbReference type="ARBA" id="ARBA00005417"/>
    </source>
</evidence>
<feature type="domain" description="ABC transporter" evidence="6">
    <location>
        <begin position="8"/>
        <end position="240"/>
    </location>
</feature>
<dbReference type="GO" id="GO:0015807">
    <property type="term" value="P:L-amino acid transport"/>
    <property type="evidence" value="ECO:0007669"/>
    <property type="project" value="TreeGrafter"/>
</dbReference>
<gene>
    <name evidence="7" type="ORF">SAMN02745126_01496</name>
</gene>
<organism evidence="7 8">
    <name type="scientific">Enhydrobacter aerosaccus</name>
    <dbReference type="NCBI Taxonomy" id="225324"/>
    <lineage>
        <taxon>Bacteria</taxon>
        <taxon>Pseudomonadati</taxon>
        <taxon>Pseudomonadota</taxon>
        <taxon>Alphaproteobacteria</taxon>
        <taxon>Hyphomicrobiales</taxon>
        <taxon>Enhydrobacter</taxon>
    </lineage>
</organism>
<dbReference type="PANTHER" id="PTHR43820:SF4">
    <property type="entry name" value="HIGH-AFFINITY BRANCHED-CHAIN AMINO ACID TRANSPORT ATP-BINDING PROTEIN LIVF"/>
    <property type="match status" value="1"/>
</dbReference>
<dbReference type="InterPro" id="IPR027417">
    <property type="entry name" value="P-loop_NTPase"/>
</dbReference>
<evidence type="ECO:0000256" key="2">
    <source>
        <dbReference type="ARBA" id="ARBA00022448"/>
    </source>
</evidence>
<protein>
    <submittedName>
        <fullName evidence="7">Branched-chain amino acid transport system ATP-binding protein</fullName>
    </submittedName>
</protein>
<evidence type="ECO:0000256" key="4">
    <source>
        <dbReference type="ARBA" id="ARBA00022840"/>
    </source>
</evidence>
<keyword evidence="4 7" id="KW-0067">ATP-binding</keyword>
<dbReference type="PANTHER" id="PTHR43820">
    <property type="entry name" value="HIGH-AFFINITY BRANCHED-CHAIN AMINO ACID TRANSPORT ATP-BINDING PROTEIN LIVF"/>
    <property type="match status" value="1"/>
</dbReference>
<dbReference type="PIRSF" id="PIRSF039137">
    <property type="entry name" value="ABC_branched_ATPase"/>
    <property type="match status" value="1"/>
</dbReference>
<dbReference type="Gene3D" id="3.40.50.300">
    <property type="entry name" value="P-loop containing nucleotide triphosphate hydrolases"/>
    <property type="match status" value="1"/>
</dbReference>
<dbReference type="PROSITE" id="PS00211">
    <property type="entry name" value="ABC_TRANSPORTER_1"/>
    <property type="match status" value="1"/>
</dbReference>
<dbReference type="GO" id="GO:0005524">
    <property type="term" value="F:ATP binding"/>
    <property type="evidence" value="ECO:0007669"/>
    <property type="project" value="UniProtKB-KW"/>
</dbReference>
<dbReference type="Proteomes" id="UP000190092">
    <property type="component" value="Unassembled WGS sequence"/>
</dbReference>
<dbReference type="SUPFAM" id="SSF52540">
    <property type="entry name" value="P-loop containing nucleoside triphosphate hydrolases"/>
    <property type="match status" value="1"/>
</dbReference>
<dbReference type="InterPro" id="IPR030660">
    <property type="entry name" value="ABC_branched_ATPase_LivF/BraG"/>
</dbReference>
<evidence type="ECO:0000256" key="5">
    <source>
        <dbReference type="ARBA" id="ARBA00022970"/>
    </source>
</evidence>
<evidence type="ECO:0000313" key="7">
    <source>
        <dbReference type="EMBL" id="SJZ52762.1"/>
    </source>
</evidence>
<dbReference type="InterPro" id="IPR052156">
    <property type="entry name" value="BCAA_Transport_ATP-bd_LivF"/>
</dbReference>
<evidence type="ECO:0000259" key="6">
    <source>
        <dbReference type="PROSITE" id="PS50893"/>
    </source>
</evidence>
<proteinExistence type="inferred from homology"/>
<dbReference type="EMBL" id="FUWJ01000001">
    <property type="protein sequence ID" value="SJZ52762.1"/>
    <property type="molecule type" value="Genomic_DNA"/>
</dbReference>
<accession>A0A1T4LD91</accession>
<keyword evidence="8" id="KW-1185">Reference proteome</keyword>
<dbReference type="OrthoDB" id="9775250at2"/>
<keyword evidence="3" id="KW-0547">Nucleotide-binding</keyword>
<name>A0A1T4LD91_9HYPH</name>
<dbReference type="InterPro" id="IPR017871">
    <property type="entry name" value="ABC_transporter-like_CS"/>
</dbReference>
<dbReference type="GO" id="GO:0016887">
    <property type="term" value="F:ATP hydrolysis activity"/>
    <property type="evidence" value="ECO:0007669"/>
    <property type="project" value="InterPro"/>
</dbReference>
<dbReference type="RefSeq" id="WP_085933121.1">
    <property type="nucleotide sequence ID" value="NZ_FUWJ01000001.1"/>
</dbReference>
<evidence type="ECO:0000256" key="3">
    <source>
        <dbReference type="ARBA" id="ARBA00022741"/>
    </source>
</evidence>
<evidence type="ECO:0000313" key="8">
    <source>
        <dbReference type="Proteomes" id="UP000190092"/>
    </source>
</evidence>
<dbReference type="PROSITE" id="PS50893">
    <property type="entry name" value="ABC_TRANSPORTER_2"/>
    <property type="match status" value="1"/>
</dbReference>
<dbReference type="STRING" id="225324.SAMN02745126_01496"/>
<comment type="similarity">
    <text evidence="1">Belongs to the ABC transporter superfamily.</text>
</comment>
<dbReference type="SMART" id="SM00382">
    <property type="entry name" value="AAA"/>
    <property type="match status" value="1"/>
</dbReference>
<dbReference type="AlphaFoldDB" id="A0A1T4LD91"/>
<dbReference type="CDD" id="cd03224">
    <property type="entry name" value="ABC_TM1139_LivF_branched"/>
    <property type="match status" value="1"/>
</dbReference>
<dbReference type="InterPro" id="IPR003593">
    <property type="entry name" value="AAA+_ATPase"/>
</dbReference>
<keyword evidence="2" id="KW-0813">Transport</keyword>
<keyword evidence="5" id="KW-0029">Amino-acid transport</keyword>
<reference evidence="8" key="1">
    <citation type="submission" date="2017-02" db="EMBL/GenBank/DDBJ databases">
        <authorList>
            <person name="Varghese N."/>
            <person name="Submissions S."/>
        </authorList>
    </citation>
    <scope>NUCLEOTIDE SEQUENCE [LARGE SCALE GENOMIC DNA]</scope>
    <source>
        <strain evidence="8">ATCC 27094</strain>
    </source>
</reference>
<dbReference type="InterPro" id="IPR003439">
    <property type="entry name" value="ABC_transporter-like_ATP-bd"/>
</dbReference>
<dbReference type="Pfam" id="PF00005">
    <property type="entry name" value="ABC_tran"/>
    <property type="match status" value="1"/>
</dbReference>
<dbReference type="GO" id="GO:0015658">
    <property type="term" value="F:branched-chain amino acid transmembrane transporter activity"/>
    <property type="evidence" value="ECO:0007669"/>
    <property type="project" value="InterPro"/>
</dbReference>
<sequence length="243" mass="26441">MAEQQPILEVRDVATFYGAIQALHGVDLDVAKGEIVTLIGANGAGKSTLLMTICGSPRARSGSIKLDGEEIGHLPTHQIVRRGVAQVPEGRRIFPRMSVFENLQMGATISDPAHFQQDIDRVFAMFPRLAERREQRGGTLSGGEQQMLAIGRALMSRPRLLLLDEPSLGLAPLIVQQIFDAIGRIAREEGVTIFLVEQNAYHALRLATRGYVLVNGRVRLSGTGRELLANADVRSAYLEGGHA</sequence>